<evidence type="ECO:0000313" key="2">
    <source>
        <dbReference type="Proteomes" id="UP000007841"/>
    </source>
</evidence>
<dbReference type="HOGENOM" id="CLU_2844072_0_0_6"/>
<evidence type="ECO:0000313" key="1">
    <source>
        <dbReference type="EMBL" id="AEW59938.1"/>
    </source>
</evidence>
<keyword evidence="2" id="KW-1185">Reference proteome</keyword>
<dbReference type="KEGG" id="kpm:KPHS_12400"/>
<accession>A0A0H3GKP4</accession>
<dbReference type="Proteomes" id="UP000007841">
    <property type="component" value="Chromosome"/>
</dbReference>
<dbReference type="GeneID" id="11846239"/>
<name>A0A0H3GKP4_KLEPH</name>
<dbReference type="AlphaFoldDB" id="A0A0H3GKP4"/>
<dbReference type="RefSeq" id="YP_005225540.1">
    <property type="nucleotide sequence ID" value="NC_016845.1"/>
</dbReference>
<proteinExistence type="predicted"/>
<protein>
    <submittedName>
        <fullName evidence="1">Uncharacterized protein</fullName>
    </submittedName>
</protein>
<organism evidence="1 2">
    <name type="scientific">Klebsiella pneumoniae subsp. pneumoniae (strain HS11286)</name>
    <dbReference type="NCBI Taxonomy" id="1125630"/>
    <lineage>
        <taxon>Bacteria</taxon>
        <taxon>Pseudomonadati</taxon>
        <taxon>Pseudomonadota</taxon>
        <taxon>Gammaproteobacteria</taxon>
        <taxon>Enterobacterales</taxon>
        <taxon>Enterobacteriaceae</taxon>
        <taxon>Klebsiella/Raoultella group</taxon>
        <taxon>Klebsiella</taxon>
        <taxon>Klebsiella pneumoniae complex</taxon>
    </lineage>
</organism>
<sequence>MSESKTHYRKAFDSPYLSSADIVEPTVLTIARATLESDKTKKLKTFLTPLILRSASCALAKSLSQ</sequence>
<dbReference type="EMBL" id="CP003200">
    <property type="protein sequence ID" value="AEW59938.1"/>
    <property type="molecule type" value="Genomic_DNA"/>
</dbReference>
<gene>
    <name evidence="1" type="ordered locus">KPHS_12400</name>
</gene>
<dbReference type="STRING" id="1125630.KPHS_12400"/>
<reference evidence="1 2" key="1">
    <citation type="journal article" date="2012" name="J. Bacteriol.">
        <title>Complete genome sequence of Klebsiella pneumoniae subsp. pneumoniae HS11286, a multidrug-resistant strain isolated from human sputum.</title>
        <authorList>
            <person name="Liu P."/>
            <person name="Li P."/>
            <person name="Jiang X."/>
            <person name="Bi D."/>
            <person name="Xie Y."/>
            <person name="Tai C."/>
            <person name="Deng Z."/>
            <person name="Rajakumar K."/>
            <person name="Ou H.Y."/>
        </authorList>
    </citation>
    <scope>NUCLEOTIDE SEQUENCE [LARGE SCALE GENOMIC DNA]</scope>
    <source>
        <strain evidence="1 2">HS11286</strain>
    </source>
</reference>
<dbReference type="RefSeq" id="WP_014342892.1">
    <property type="nucleotide sequence ID" value="NC_016845.1"/>
</dbReference>